<evidence type="ECO:0000313" key="1">
    <source>
        <dbReference type="EMBL" id="SCM72904.1"/>
    </source>
</evidence>
<proteinExistence type="predicted"/>
<accession>A0A212L5Q0</accession>
<sequence length="58" mass="6656">MPSSETFSTLTYENLLKSISKRAEIVKKCNVIRGVQSEDCSEFYFLTCFAHFPITSEK</sequence>
<dbReference type="AlphaFoldDB" id="A0A212L5Q0"/>
<dbReference type="EMBL" id="FMJC01000002">
    <property type="protein sequence ID" value="SCM72904.1"/>
    <property type="molecule type" value="Genomic_DNA"/>
</dbReference>
<organism evidence="1">
    <name type="scientific">uncultured Desulfovibrio sp</name>
    <dbReference type="NCBI Taxonomy" id="167968"/>
    <lineage>
        <taxon>Bacteria</taxon>
        <taxon>Pseudomonadati</taxon>
        <taxon>Thermodesulfobacteriota</taxon>
        <taxon>Desulfovibrionia</taxon>
        <taxon>Desulfovibrionales</taxon>
        <taxon>Desulfovibrionaceae</taxon>
        <taxon>Desulfovibrio</taxon>
        <taxon>environmental samples</taxon>
    </lineage>
</organism>
<reference evidence="1" key="1">
    <citation type="submission" date="2016-08" db="EMBL/GenBank/DDBJ databases">
        <authorList>
            <person name="Seilhamer J.J."/>
        </authorList>
    </citation>
    <scope>NUCLEOTIDE SEQUENCE</scope>
    <source>
        <strain evidence="1">86-1</strain>
    </source>
</reference>
<gene>
    <name evidence="1" type="ORF">KL86DES1_20909</name>
</gene>
<protein>
    <submittedName>
        <fullName evidence="1">Uncharacterized protein</fullName>
    </submittedName>
</protein>
<name>A0A212L5Q0_9BACT</name>